<dbReference type="AlphaFoldDB" id="A0A1I6JVY4"/>
<dbReference type="SUPFAM" id="SSF74650">
    <property type="entry name" value="Galactose mutarotase-like"/>
    <property type="match status" value="1"/>
</dbReference>
<dbReference type="Pfam" id="PF01263">
    <property type="entry name" value="Aldose_epim"/>
    <property type="match status" value="1"/>
</dbReference>
<feature type="binding site" evidence="11">
    <location>
        <begin position="80"/>
        <end position="81"/>
    </location>
    <ligand>
        <name>beta-D-galactose</name>
        <dbReference type="ChEBI" id="CHEBI:27667"/>
    </ligand>
</feature>
<dbReference type="STRING" id="37658.SAMN05661086_02001"/>
<evidence type="ECO:0000256" key="1">
    <source>
        <dbReference type="ARBA" id="ARBA00001614"/>
    </source>
</evidence>
<dbReference type="EMBL" id="FOYZ01000007">
    <property type="protein sequence ID" value="SFR83165.1"/>
    <property type="molecule type" value="Genomic_DNA"/>
</dbReference>
<dbReference type="InterPro" id="IPR011013">
    <property type="entry name" value="Gal_mutarotase_sf_dom"/>
</dbReference>
<proteinExistence type="inferred from homology"/>
<evidence type="ECO:0000256" key="3">
    <source>
        <dbReference type="ARBA" id="ARBA00006206"/>
    </source>
</evidence>
<evidence type="ECO:0000313" key="13">
    <source>
        <dbReference type="Proteomes" id="UP000199659"/>
    </source>
</evidence>
<dbReference type="PROSITE" id="PS00545">
    <property type="entry name" value="ALDOSE_1_EPIMERASE"/>
    <property type="match status" value="1"/>
</dbReference>
<dbReference type="GO" id="GO:0006006">
    <property type="term" value="P:glucose metabolic process"/>
    <property type="evidence" value="ECO:0007669"/>
    <property type="project" value="TreeGrafter"/>
</dbReference>
<dbReference type="RefSeq" id="WP_092560543.1">
    <property type="nucleotide sequence ID" value="NZ_FOYZ01000007.1"/>
</dbReference>
<dbReference type="PIRSF" id="PIRSF005096">
    <property type="entry name" value="GALM"/>
    <property type="match status" value="1"/>
</dbReference>
<dbReference type="EC" id="5.1.3.3" evidence="4 8"/>
<dbReference type="Proteomes" id="UP000199659">
    <property type="component" value="Unassembled WGS sequence"/>
</dbReference>
<evidence type="ECO:0000313" key="12">
    <source>
        <dbReference type="EMBL" id="SFR83165.1"/>
    </source>
</evidence>
<evidence type="ECO:0000256" key="8">
    <source>
        <dbReference type="PIRNR" id="PIRNR005096"/>
    </source>
</evidence>
<evidence type="ECO:0000256" key="4">
    <source>
        <dbReference type="ARBA" id="ARBA00013185"/>
    </source>
</evidence>
<comment type="similarity">
    <text evidence="3 8">Belongs to the aldose epimerase family.</text>
</comment>
<name>A0A1I6JVY4_9FIRM</name>
<dbReference type="GO" id="GO:0033499">
    <property type="term" value="P:galactose catabolic process via UDP-galactose, Leloir pathway"/>
    <property type="evidence" value="ECO:0007669"/>
    <property type="project" value="TreeGrafter"/>
</dbReference>
<keyword evidence="6 8" id="KW-0413">Isomerase</keyword>
<reference evidence="12 13" key="1">
    <citation type="submission" date="2016-10" db="EMBL/GenBank/DDBJ databases">
        <authorList>
            <person name="de Groot N.N."/>
        </authorList>
    </citation>
    <scope>NUCLEOTIDE SEQUENCE [LARGE SCALE GENOMIC DNA]</scope>
    <source>
        <strain evidence="12 13">743A</strain>
    </source>
</reference>
<dbReference type="CDD" id="cd09019">
    <property type="entry name" value="galactose_mutarotase_like"/>
    <property type="match status" value="1"/>
</dbReference>
<dbReference type="Gene3D" id="2.70.98.10">
    <property type="match status" value="1"/>
</dbReference>
<dbReference type="GO" id="GO:0004034">
    <property type="term" value="F:aldose 1-epimerase activity"/>
    <property type="evidence" value="ECO:0007669"/>
    <property type="project" value="UniProtKB-EC"/>
</dbReference>
<dbReference type="InterPro" id="IPR047215">
    <property type="entry name" value="Galactose_mutarotase-like"/>
</dbReference>
<dbReference type="GO" id="GO:0030246">
    <property type="term" value="F:carbohydrate binding"/>
    <property type="evidence" value="ECO:0007669"/>
    <property type="project" value="InterPro"/>
</dbReference>
<dbReference type="OrthoDB" id="9779408at2"/>
<feature type="active site" description="Proton acceptor" evidence="9">
    <location>
        <position position="317"/>
    </location>
</feature>
<dbReference type="UniPathway" id="UPA00242"/>
<dbReference type="InterPro" id="IPR018052">
    <property type="entry name" value="Ald1_epimerase_CS"/>
</dbReference>
<gene>
    <name evidence="12" type="ORF">SAMN05661086_02001</name>
</gene>
<dbReference type="NCBIfam" id="NF008277">
    <property type="entry name" value="PRK11055.1"/>
    <property type="match status" value="1"/>
</dbReference>
<evidence type="ECO:0000256" key="6">
    <source>
        <dbReference type="ARBA" id="ARBA00023235"/>
    </source>
</evidence>
<feature type="binding site" evidence="11">
    <location>
        <begin position="180"/>
        <end position="182"/>
    </location>
    <ligand>
        <name>beta-D-galactose</name>
        <dbReference type="ChEBI" id="CHEBI:27667"/>
    </ligand>
</feature>
<sequence length="352" mass="39013">MLTKKELFGYTKDGQEVFSYTLSNDNGMSVTCLDYGAVITKVIVPDRNGKAEDVVLGFENVAGYEENGSALGSFIGRHANRIAGGKVTLGGKLYQLLQNDRGNNLHGGIPGYNKVMYEVECFEDDGSISIEFSRLSPDMEQGFPGNLDLSVTYSLTSENELVIEYVGVSDQETVVNLTNHSYFNLGGHNSGSVLDQQVKIYSNQFLPTDDTMIPTGVFENVEGTPMDFRTFKKIGQDINCDYKPLKQGGGYDHNYVLDTSGEGVELVAELYDEKSGRVMEVYTDLPGLQLYSANFLEEVENGKEGAQYHSREGVCFETQFYPNACNMKEFPSSILPAGQEFNYVTVYKFKTN</sequence>
<dbReference type="InterPro" id="IPR015443">
    <property type="entry name" value="Aldose_1-epimerase"/>
</dbReference>
<evidence type="ECO:0000256" key="10">
    <source>
        <dbReference type="PIRSR" id="PIRSR005096-2"/>
    </source>
</evidence>
<keyword evidence="13" id="KW-1185">Reference proteome</keyword>
<dbReference type="PANTHER" id="PTHR10091:SF0">
    <property type="entry name" value="GALACTOSE MUTAROTASE"/>
    <property type="match status" value="1"/>
</dbReference>
<dbReference type="InterPro" id="IPR008183">
    <property type="entry name" value="Aldose_1/G6P_1-epimerase"/>
</dbReference>
<dbReference type="PANTHER" id="PTHR10091">
    <property type="entry name" value="ALDOSE-1-EPIMERASE"/>
    <property type="match status" value="1"/>
</dbReference>
<evidence type="ECO:0000256" key="5">
    <source>
        <dbReference type="ARBA" id="ARBA00014165"/>
    </source>
</evidence>
<keyword evidence="7 8" id="KW-0119">Carbohydrate metabolism</keyword>
<evidence type="ECO:0000256" key="11">
    <source>
        <dbReference type="PIRSR" id="PIRSR005096-3"/>
    </source>
</evidence>
<evidence type="ECO:0000256" key="7">
    <source>
        <dbReference type="ARBA" id="ARBA00023277"/>
    </source>
</evidence>
<evidence type="ECO:0000256" key="9">
    <source>
        <dbReference type="PIRSR" id="PIRSR005096-1"/>
    </source>
</evidence>
<feature type="binding site" evidence="10">
    <location>
        <position position="252"/>
    </location>
    <ligand>
        <name>beta-D-galactose</name>
        <dbReference type="ChEBI" id="CHEBI:27667"/>
    </ligand>
</feature>
<organism evidence="12 13">
    <name type="scientific">Anaeromicropila populeti</name>
    <dbReference type="NCBI Taxonomy" id="37658"/>
    <lineage>
        <taxon>Bacteria</taxon>
        <taxon>Bacillati</taxon>
        <taxon>Bacillota</taxon>
        <taxon>Clostridia</taxon>
        <taxon>Lachnospirales</taxon>
        <taxon>Lachnospiraceae</taxon>
        <taxon>Anaeromicropila</taxon>
    </lineage>
</organism>
<feature type="active site" description="Proton donor" evidence="9">
    <location>
        <position position="180"/>
    </location>
</feature>
<accession>A0A1I6JVY4</accession>
<comment type="pathway">
    <text evidence="2 8">Carbohydrate metabolism; hexose metabolism.</text>
</comment>
<dbReference type="InterPro" id="IPR014718">
    <property type="entry name" value="GH-type_carb-bd"/>
</dbReference>
<evidence type="ECO:0000256" key="2">
    <source>
        <dbReference type="ARBA" id="ARBA00005028"/>
    </source>
</evidence>
<protein>
    <recommendedName>
        <fullName evidence="5 8">Aldose 1-epimerase</fullName>
        <ecNumber evidence="4 8">5.1.3.3</ecNumber>
    </recommendedName>
</protein>
<comment type="catalytic activity">
    <reaction evidence="1 8">
        <text>alpha-D-glucose = beta-D-glucose</text>
        <dbReference type="Rhea" id="RHEA:10264"/>
        <dbReference type="ChEBI" id="CHEBI:15903"/>
        <dbReference type="ChEBI" id="CHEBI:17925"/>
        <dbReference type="EC" id="5.1.3.3"/>
    </reaction>
</comment>